<dbReference type="Gene3D" id="1.20.1600.10">
    <property type="entry name" value="Outer membrane efflux proteins (OEP)"/>
    <property type="match status" value="1"/>
</dbReference>
<keyword evidence="2" id="KW-1134">Transmembrane beta strand</keyword>
<dbReference type="PANTHER" id="PTHR30203:SF32">
    <property type="entry name" value="CATION EFFLUX SYSTEM PROTEIN CUSC"/>
    <property type="match status" value="1"/>
</dbReference>
<keyword evidence="2" id="KW-0564">Palmitate</keyword>
<accession>A0A0A0EL69</accession>
<dbReference type="NCBIfam" id="TIGR01845">
    <property type="entry name" value="outer_NodT"/>
    <property type="match status" value="1"/>
</dbReference>
<gene>
    <name evidence="3" type="ORF">N792_08880</name>
</gene>
<dbReference type="EMBL" id="AVPS01000005">
    <property type="protein sequence ID" value="KGM51761.1"/>
    <property type="molecule type" value="Genomic_DNA"/>
</dbReference>
<keyword evidence="4" id="KW-1185">Reference proteome</keyword>
<dbReference type="InterPro" id="IPR003423">
    <property type="entry name" value="OMP_efflux"/>
</dbReference>
<dbReference type="Proteomes" id="UP000030017">
    <property type="component" value="Unassembled WGS sequence"/>
</dbReference>
<dbReference type="SUPFAM" id="SSF56954">
    <property type="entry name" value="Outer membrane efflux proteins (OEP)"/>
    <property type="match status" value="1"/>
</dbReference>
<dbReference type="OrthoDB" id="9770517at2"/>
<evidence type="ECO:0000256" key="1">
    <source>
        <dbReference type="ARBA" id="ARBA00007613"/>
    </source>
</evidence>
<keyword evidence="2" id="KW-0449">Lipoprotein</keyword>
<dbReference type="PROSITE" id="PS51257">
    <property type="entry name" value="PROKAR_LIPOPROTEIN"/>
    <property type="match status" value="1"/>
</dbReference>
<proteinExistence type="inferred from homology"/>
<dbReference type="Gene3D" id="2.20.200.10">
    <property type="entry name" value="Outer membrane efflux proteins (OEP)"/>
    <property type="match status" value="1"/>
</dbReference>
<protein>
    <submittedName>
        <fullName evidence="3">Transporter</fullName>
    </submittedName>
</protein>
<evidence type="ECO:0000313" key="3">
    <source>
        <dbReference type="EMBL" id="KGM51761.1"/>
    </source>
</evidence>
<evidence type="ECO:0000313" key="4">
    <source>
        <dbReference type="Proteomes" id="UP000030017"/>
    </source>
</evidence>
<dbReference type="InterPro" id="IPR010131">
    <property type="entry name" value="MdtP/NodT-like"/>
</dbReference>
<dbReference type="GO" id="GO:0009279">
    <property type="term" value="C:cell outer membrane"/>
    <property type="evidence" value="ECO:0007669"/>
    <property type="project" value="UniProtKB-SubCell"/>
</dbReference>
<sequence length="477" mass="51050">MHKPLITALAMATGLFVSGCAMLEPRVPEAAPAIAAQWPLPPTTSADTALPSDTAAGVPATAGPVADIGWRDFFVDPRLEQLIGLSLQNNRDLRVAMLNVERARSQYRIQRADRMPSLAVGADLVRTGGDAPVTETYSASLGLAQFELDLFGRVRNLSHAALQRFFATEESRRSAQLALIAEVANTYLTLSADRELLRISEATLATQETSYELTRKRHELGALSALELNQSRTVVETARSDVARFAGQVAQDTNALTLLVGATIDPALLPEAFAPQSSGLAALPTSLPSEVLLRRPDVMAAEHQLLAANANIGAARAAFFPSISLTGSVGSASNELSGLFESGNSVWTFMPQITLPIFQGGRLRANLGMATAERDIALAQYEKSIQAGFREVADALALSRTLADQRLAQEALLEAATRSHELSQARFDAGRDSYLVLLDAQRTLYAAQQSLVATLLAEQANRVTLYKVLGGGWVESS</sequence>
<keyword evidence="2" id="KW-0472">Membrane</keyword>
<keyword evidence="2" id="KW-0732">Signal</keyword>
<comment type="similarity">
    <text evidence="1 2">Belongs to the outer membrane factor (OMF) (TC 1.B.17) family.</text>
</comment>
<keyword evidence="2" id="KW-0812">Transmembrane</keyword>
<comment type="subcellular location">
    <subcellularLocation>
        <location evidence="2">Cell outer membrane</location>
        <topology evidence="2">Lipid-anchor</topology>
    </subcellularLocation>
</comment>
<reference evidence="3 4" key="1">
    <citation type="submission" date="2013-08" db="EMBL/GenBank/DDBJ databases">
        <title>Genome sequencing of Lysobacter.</title>
        <authorList>
            <person name="Zhang S."/>
            <person name="Wang G."/>
        </authorList>
    </citation>
    <scope>NUCLEOTIDE SEQUENCE [LARGE SCALE GENOMIC DNA]</scope>
    <source>
        <strain evidence="3 4">Ko07</strain>
    </source>
</reference>
<dbReference type="STRING" id="1122185.N792_08880"/>
<organism evidence="3 4">
    <name type="scientific">Lysobacter concretionis Ko07 = DSM 16239</name>
    <dbReference type="NCBI Taxonomy" id="1122185"/>
    <lineage>
        <taxon>Bacteria</taxon>
        <taxon>Pseudomonadati</taxon>
        <taxon>Pseudomonadota</taxon>
        <taxon>Gammaproteobacteria</taxon>
        <taxon>Lysobacterales</taxon>
        <taxon>Lysobacteraceae</taxon>
        <taxon>Novilysobacter</taxon>
    </lineage>
</organism>
<dbReference type="Pfam" id="PF02321">
    <property type="entry name" value="OEP"/>
    <property type="match status" value="2"/>
</dbReference>
<name>A0A0A0EL69_9GAMM</name>
<feature type="chain" id="PRO_5001433644" evidence="2">
    <location>
        <begin position="24"/>
        <end position="477"/>
    </location>
</feature>
<comment type="caution">
    <text evidence="3">The sequence shown here is derived from an EMBL/GenBank/DDBJ whole genome shotgun (WGS) entry which is preliminary data.</text>
</comment>
<dbReference type="GO" id="GO:0015562">
    <property type="term" value="F:efflux transmembrane transporter activity"/>
    <property type="evidence" value="ECO:0007669"/>
    <property type="project" value="InterPro"/>
</dbReference>
<feature type="signal peptide" evidence="2">
    <location>
        <begin position="1"/>
        <end position="23"/>
    </location>
</feature>
<dbReference type="eggNOG" id="COG1538">
    <property type="taxonomic scope" value="Bacteria"/>
</dbReference>
<dbReference type="AlphaFoldDB" id="A0A0A0EL69"/>
<dbReference type="PANTHER" id="PTHR30203">
    <property type="entry name" value="OUTER MEMBRANE CATION EFFLUX PROTEIN"/>
    <property type="match status" value="1"/>
</dbReference>
<evidence type="ECO:0000256" key="2">
    <source>
        <dbReference type="RuleBase" id="RU362097"/>
    </source>
</evidence>